<organism evidence="3">
    <name type="scientific">Pseudogymnoascus destructans</name>
    <dbReference type="NCBI Taxonomy" id="655981"/>
    <lineage>
        <taxon>Eukaryota</taxon>
        <taxon>Fungi</taxon>
        <taxon>Dikarya</taxon>
        <taxon>Ascomycota</taxon>
        <taxon>Pezizomycotina</taxon>
        <taxon>Leotiomycetes</taxon>
        <taxon>Thelebolales</taxon>
        <taxon>Thelebolaceae</taxon>
        <taxon>Pseudogymnoascus</taxon>
    </lineage>
</organism>
<dbReference type="eggNOG" id="KOG2707">
    <property type="taxonomic scope" value="Eukaryota"/>
</dbReference>
<dbReference type="GO" id="GO:0061711">
    <property type="term" value="F:tRNA N(6)-L-threonylcarbamoyladenine synthase activity"/>
    <property type="evidence" value="ECO:0007669"/>
    <property type="project" value="UniProtKB-EC"/>
</dbReference>
<keyword evidence="1" id="KW-0012">Acyltransferase</keyword>
<dbReference type="InterPro" id="IPR017860">
    <property type="entry name" value="Peptidase_M22_CS"/>
</dbReference>
<dbReference type="GO" id="GO:0005739">
    <property type="term" value="C:mitochondrion"/>
    <property type="evidence" value="ECO:0007669"/>
    <property type="project" value="UniProtKB-SubCell"/>
</dbReference>
<dbReference type="GeneID" id="36291096"/>
<dbReference type="Pfam" id="PF00814">
    <property type="entry name" value="TsaD"/>
    <property type="match status" value="1"/>
</dbReference>
<evidence type="ECO:0000313" key="3">
    <source>
        <dbReference type="EMBL" id="OAF55871.1"/>
    </source>
</evidence>
<proteinExistence type="inferred from homology"/>
<comment type="catalytic activity">
    <reaction evidence="1">
        <text>L-threonylcarbamoyladenylate + adenosine(37) in tRNA = N(6)-L-threonylcarbamoyladenosine(37) in tRNA + AMP + H(+)</text>
        <dbReference type="Rhea" id="RHEA:37059"/>
        <dbReference type="Rhea" id="RHEA-COMP:10162"/>
        <dbReference type="Rhea" id="RHEA-COMP:10163"/>
        <dbReference type="ChEBI" id="CHEBI:15378"/>
        <dbReference type="ChEBI" id="CHEBI:73682"/>
        <dbReference type="ChEBI" id="CHEBI:74411"/>
        <dbReference type="ChEBI" id="CHEBI:74418"/>
        <dbReference type="ChEBI" id="CHEBI:456215"/>
        <dbReference type="EC" id="2.3.1.234"/>
    </reaction>
</comment>
<evidence type="ECO:0000256" key="1">
    <source>
        <dbReference type="HAMAP-Rule" id="MF_03179"/>
    </source>
</evidence>
<dbReference type="Proteomes" id="UP000077154">
    <property type="component" value="Unassembled WGS sequence"/>
</dbReference>
<dbReference type="GO" id="GO:0072670">
    <property type="term" value="P:mitochondrial tRNA threonylcarbamoyladenosine modification"/>
    <property type="evidence" value="ECO:0007669"/>
    <property type="project" value="TreeGrafter"/>
</dbReference>
<dbReference type="InterPro" id="IPR022450">
    <property type="entry name" value="TsaD"/>
</dbReference>
<evidence type="ECO:0000259" key="2">
    <source>
        <dbReference type="Pfam" id="PF00814"/>
    </source>
</evidence>
<dbReference type="InterPro" id="IPR043129">
    <property type="entry name" value="ATPase_NBD"/>
</dbReference>
<protein>
    <recommendedName>
        <fullName evidence="2">Gcp-like domain-containing protein</fullName>
    </recommendedName>
</protein>
<dbReference type="SUPFAM" id="SSF53067">
    <property type="entry name" value="Actin-like ATPase domain"/>
    <property type="match status" value="2"/>
</dbReference>
<accession>A0A177A3N6</accession>
<reference evidence="3" key="1">
    <citation type="submission" date="2016-03" db="EMBL/GenBank/DDBJ databases">
        <title>Updated assembly of Pseudogymnoascus destructans, the fungus causing white-nose syndrome of bats.</title>
        <authorList>
            <person name="Palmer J.M."/>
            <person name="Drees K.P."/>
            <person name="Foster J.T."/>
            <person name="Lindner D.L."/>
        </authorList>
    </citation>
    <scope>NUCLEOTIDE SEQUENCE [LARGE SCALE GENOMIC DNA]</scope>
    <source>
        <strain evidence="3">20631-21</strain>
    </source>
</reference>
<feature type="domain" description="Gcp-like" evidence="2">
    <location>
        <begin position="121"/>
        <end position="403"/>
    </location>
</feature>
<dbReference type="InterPro" id="IPR000905">
    <property type="entry name" value="Gcp-like_dom"/>
</dbReference>
<dbReference type="PROSITE" id="PS01016">
    <property type="entry name" value="GLYCOPROTEASE"/>
    <property type="match status" value="1"/>
</dbReference>
<dbReference type="VEuPathDB" id="FungiDB:GMDG_03001"/>
<dbReference type="HAMAP" id="MF_01445">
    <property type="entry name" value="TsaD"/>
    <property type="match status" value="1"/>
</dbReference>
<dbReference type="EMBL" id="KV441406">
    <property type="protein sequence ID" value="OAF55871.1"/>
    <property type="molecule type" value="Genomic_DNA"/>
</dbReference>
<keyword evidence="1" id="KW-0479">Metal-binding</keyword>
<name>A0A177A3N6_9PEZI</name>
<comment type="subcellular location">
    <subcellularLocation>
        <location evidence="1">Mitochondrion</location>
    </subcellularLocation>
</comment>
<dbReference type="PANTHER" id="PTHR11735:SF6">
    <property type="entry name" value="TRNA N6-ADENOSINE THREONYLCARBAMOYLTRANSFERASE, MITOCHONDRIAL"/>
    <property type="match status" value="1"/>
</dbReference>
<comment type="cofactor">
    <cofactor evidence="1">
        <name>a divalent metal cation</name>
        <dbReference type="ChEBI" id="CHEBI:60240"/>
    </cofactor>
    <text evidence="1">Binds 1 divalent metal cation per subunit.</text>
</comment>
<keyword evidence="1" id="KW-0496">Mitochondrion</keyword>
<dbReference type="Gene3D" id="3.30.420.40">
    <property type="match status" value="2"/>
</dbReference>
<dbReference type="OrthoDB" id="10259622at2759"/>
<keyword evidence="1" id="KW-0808">Transferase</keyword>
<comment type="similarity">
    <text evidence="1">Belongs to the KAE1 / TsaD family.</text>
</comment>
<dbReference type="GO" id="GO:0046872">
    <property type="term" value="F:metal ion binding"/>
    <property type="evidence" value="ECO:0007669"/>
    <property type="project" value="UniProtKB-KW"/>
</dbReference>
<keyword evidence="1" id="KW-0819">tRNA processing</keyword>
<sequence length="450" mass="49586">MRLLFPLIRRARCLPVTRHHERRTLLTLAIETSCDDTSVAILEKQSARSTLHFHDKVTSDNRAFQGVHPLVALESHQKSLALLLNRALQSLPERPSESATWTNAIQVRGATDKSHKLRKRPDFITVTRGPGMQSNLVTGLDTAKGLAVAWQIPVLGVNHMQAHALTPRLVSSLNATSESAESHPQFPFLSLLVSGGNTMLVHSSDIVSHSILAEKTDIPVGNVLDKCARDILSASLLDNGKSVMYSPMLEVFAFPNGAEDYDYNPPETQRGLNTMKTTQFGWAIRPPLSEDKSSSMEFSYSGLGAIIRRIVEANPEMSDLERRVLAQETMRVAFEHLASRVLLALSTPAMKDISTLVVSGGVASNQFLKHMLRSLLDKRGFEGVEVVFPPMSLCTDNAAMIAWTGMEMWEAGWRSGLDVRSLKKWAIDPEAGDGGIMGAEGWRRVDDTQL</sequence>
<gene>
    <name evidence="3" type="ORF">VC83_08053</name>
</gene>
<dbReference type="RefSeq" id="XP_024321170.1">
    <property type="nucleotide sequence ID" value="XM_024471614.1"/>
</dbReference>
<comment type="subunit">
    <text evidence="1">Homodimer.</text>
</comment>
<dbReference type="PANTHER" id="PTHR11735">
    <property type="entry name" value="TRNA N6-ADENOSINE THREONYLCARBAMOYLTRANSFERASE"/>
    <property type="match status" value="1"/>
</dbReference>
<dbReference type="AlphaFoldDB" id="A0A177A3N6"/>
<comment type="function">
    <text evidence="1">Required for the formation of a threonylcarbamoyl group on adenosine at position 37 (t(6)A37) in mitochondrial tRNAs that read codons beginning with adenine. Probably involved in the transfer of the threonylcarbamoyl moiety of threonylcarbamoyl-AMP (TC-AMP) to the N6 group of A37. Involved in mitochondrial genome maintenance.</text>
</comment>